<comment type="caution">
    <text evidence="3">The sequence shown here is derived from an EMBL/GenBank/DDBJ whole genome shotgun (WGS) entry which is preliminary data.</text>
</comment>
<dbReference type="AlphaFoldDB" id="A0A0D2GCL0"/>
<evidence type="ECO:0008006" key="5">
    <source>
        <dbReference type="Google" id="ProtNLM"/>
    </source>
</evidence>
<dbReference type="InParanoid" id="A0A0D2GCL0"/>
<feature type="chain" id="PRO_5002253738" description="Carboxypeptidase regulatory-like domain-containing protein" evidence="2">
    <location>
        <begin position="20"/>
        <end position="158"/>
    </location>
</feature>
<proteinExistence type="predicted"/>
<dbReference type="EMBL" id="AZAC01000027">
    <property type="protein sequence ID" value="KIX12672.1"/>
    <property type="molecule type" value="Genomic_DNA"/>
</dbReference>
<dbReference type="OrthoDB" id="5347922at2"/>
<feature type="signal peptide" evidence="2">
    <location>
        <begin position="1"/>
        <end position="19"/>
    </location>
</feature>
<organism evidence="3 4">
    <name type="scientific">Dethiosulfatarculus sandiegensis</name>
    <dbReference type="NCBI Taxonomy" id="1429043"/>
    <lineage>
        <taxon>Bacteria</taxon>
        <taxon>Pseudomonadati</taxon>
        <taxon>Thermodesulfobacteriota</taxon>
        <taxon>Desulfarculia</taxon>
        <taxon>Desulfarculales</taxon>
        <taxon>Desulfarculaceae</taxon>
        <taxon>Dethiosulfatarculus</taxon>
    </lineage>
</organism>
<feature type="transmembrane region" description="Helical" evidence="1">
    <location>
        <begin position="121"/>
        <end position="142"/>
    </location>
</feature>
<keyword evidence="1" id="KW-1133">Transmembrane helix</keyword>
<evidence type="ECO:0000313" key="3">
    <source>
        <dbReference type="EMBL" id="KIX12672.1"/>
    </source>
</evidence>
<name>A0A0D2GCL0_9BACT</name>
<dbReference type="STRING" id="1429043.X474_17975"/>
<keyword evidence="4" id="KW-1185">Reference proteome</keyword>
<protein>
    <recommendedName>
        <fullName evidence="5">Carboxypeptidase regulatory-like domain-containing protein</fullName>
    </recommendedName>
</protein>
<evidence type="ECO:0000256" key="2">
    <source>
        <dbReference type="SAM" id="SignalP"/>
    </source>
</evidence>
<evidence type="ECO:0000313" key="4">
    <source>
        <dbReference type="Proteomes" id="UP000032233"/>
    </source>
</evidence>
<dbReference type="RefSeq" id="WP_044350350.1">
    <property type="nucleotide sequence ID" value="NZ_AZAC01000027.1"/>
</dbReference>
<keyword evidence="1" id="KW-0812">Transmembrane</keyword>
<gene>
    <name evidence="3" type="ORF">X474_17975</name>
</gene>
<keyword evidence="1" id="KW-0472">Membrane</keyword>
<keyword evidence="2" id="KW-0732">Signal</keyword>
<reference evidence="3 4" key="1">
    <citation type="submission" date="2013-11" db="EMBL/GenBank/DDBJ databases">
        <title>Metagenomic analysis of a methanogenic consortium involved in long chain n-alkane degradation.</title>
        <authorList>
            <person name="Davidova I.A."/>
            <person name="Callaghan A.V."/>
            <person name="Wawrik B."/>
            <person name="Pruitt S."/>
            <person name="Marks C."/>
            <person name="Duncan K.E."/>
            <person name="Suflita J.M."/>
        </authorList>
    </citation>
    <scope>NUCLEOTIDE SEQUENCE [LARGE SCALE GENOMIC DNA]</scope>
    <source>
        <strain evidence="3 4">SPR</strain>
    </source>
</reference>
<dbReference type="Proteomes" id="UP000032233">
    <property type="component" value="Unassembled WGS sequence"/>
</dbReference>
<sequence>MKKLLFSFLILMTPFTVFAHSLNLSVINNNNDSITIIGKLDTGARAVGAMVRLVSEISGKKLFEKRLPQEGELTVAIPKEPYQIMLNVGPEHITLKKGIPPRNGFSVKPEKKTRTAKNRNLSVAMLVTVGTAFCLFLTTIYLSSRNTKKIIELISRKK</sequence>
<accession>A0A0D2GCL0</accession>
<evidence type="ECO:0000256" key="1">
    <source>
        <dbReference type="SAM" id="Phobius"/>
    </source>
</evidence>